<evidence type="ECO:0000313" key="1">
    <source>
        <dbReference type="EMBL" id="KZV57889.1"/>
    </source>
</evidence>
<name>A0A2Z7DDC9_9LAMI</name>
<dbReference type="AlphaFoldDB" id="A0A2Z7DDC9"/>
<reference evidence="1 2" key="1">
    <citation type="journal article" date="2015" name="Proc. Natl. Acad. Sci. U.S.A.">
        <title>The resurrection genome of Boea hygrometrica: A blueprint for survival of dehydration.</title>
        <authorList>
            <person name="Xiao L."/>
            <person name="Yang G."/>
            <person name="Zhang L."/>
            <person name="Yang X."/>
            <person name="Zhao S."/>
            <person name="Ji Z."/>
            <person name="Zhou Q."/>
            <person name="Hu M."/>
            <person name="Wang Y."/>
            <person name="Chen M."/>
            <person name="Xu Y."/>
            <person name="Jin H."/>
            <person name="Xiao X."/>
            <person name="Hu G."/>
            <person name="Bao F."/>
            <person name="Hu Y."/>
            <person name="Wan P."/>
            <person name="Li L."/>
            <person name="Deng X."/>
            <person name="Kuang T."/>
            <person name="Xiang C."/>
            <person name="Zhu J.K."/>
            <person name="Oliver M.J."/>
            <person name="He Y."/>
        </authorList>
    </citation>
    <scope>NUCLEOTIDE SEQUENCE [LARGE SCALE GENOMIC DNA]</scope>
    <source>
        <strain evidence="2">cv. XS01</strain>
    </source>
</reference>
<sequence>MESNHFFNHLIGYHLCCIGMLKDDEMPICFESRSTTTGITSYPFDFGDPVMKFINMSSQTWTRIGRVAITPQVWSFCMHLTHHILGHKFYNCFLIPSR</sequence>
<keyword evidence="2" id="KW-1185">Reference proteome</keyword>
<protein>
    <submittedName>
        <fullName evidence="1">Uncharacterized protein</fullName>
    </submittedName>
</protein>
<dbReference type="Proteomes" id="UP000250235">
    <property type="component" value="Unassembled WGS sequence"/>
</dbReference>
<organism evidence="1 2">
    <name type="scientific">Dorcoceras hygrometricum</name>
    <dbReference type="NCBI Taxonomy" id="472368"/>
    <lineage>
        <taxon>Eukaryota</taxon>
        <taxon>Viridiplantae</taxon>
        <taxon>Streptophyta</taxon>
        <taxon>Embryophyta</taxon>
        <taxon>Tracheophyta</taxon>
        <taxon>Spermatophyta</taxon>
        <taxon>Magnoliopsida</taxon>
        <taxon>eudicotyledons</taxon>
        <taxon>Gunneridae</taxon>
        <taxon>Pentapetalae</taxon>
        <taxon>asterids</taxon>
        <taxon>lamiids</taxon>
        <taxon>Lamiales</taxon>
        <taxon>Gesneriaceae</taxon>
        <taxon>Didymocarpoideae</taxon>
        <taxon>Trichosporeae</taxon>
        <taxon>Loxocarpinae</taxon>
        <taxon>Dorcoceras</taxon>
    </lineage>
</organism>
<evidence type="ECO:0000313" key="2">
    <source>
        <dbReference type="Proteomes" id="UP000250235"/>
    </source>
</evidence>
<proteinExistence type="predicted"/>
<accession>A0A2Z7DDC9</accession>
<gene>
    <name evidence="1" type="ORF">F511_03458</name>
</gene>
<dbReference type="EMBL" id="KQ987245">
    <property type="protein sequence ID" value="KZV57889.1"/>
    <property type="molecule type" value="Genomic_DNA"/>
</dbReference>